<keyword evidence="6" id="KW-1133">Transmembrane helix</keyword>
<evidence type="ECO:0000313" key="8">
    <source>
        <dbReference type="Proteomes" id="UP000242519"/>
    </source>
</evidence>
<sequence>MTNQLSARNGPQAFVTLQNLWPRWSSSKSPRLPTTSASRLIATTPSTILYLAYGSNLSAQTFKGTRGIKPLSALNVHVPSLTLTFDLPGIPYTEPCFANTRYTSPAPPSNTEYRKDRWHKGLVGVVYEVTPEDYRTIIATEGGGASYHDVVVPCYAIAPGSKTIDAIPSGVPFFAHTLLRPSPSDGLGPNVGISEGVIRPNPSYAQASARYLNLLTSGGEEHALPEDYMAYLYSLRPYTITTIAQRMGLAVIVVVWVPMLLFVLGLEKMCADDDGKVPEWLAGIMETLMKGVWESYDRVLKKRFGDGERTIGDEKDEKNGMDWVKRDEERVEMPEKSVTLE</sequence>
<dbReference type="InParanoid" id="A0A218YZK6"/>
<dbReference type="STRING" id="503106.A0A218YZK6"/>
<gene>
    <name evidence="7" type="ORF">B2J93_6350</name>
</gene>
<dbReference type="InterPro" id="IPR017939">
    <property type="entry name" value="G-Glutamylcylcotransferase"/>
</dbReference>
<dbReference type="PANTHER" id="PTHR12935:SF0">
    <property type="entry name" value="GAMMA-GLUTAMYLCYCLOTRANSFERASE"/>
    <property type="match status" value="1"/>
</dbReference>
<keyword evidence="6" id="KW-0472">Membrane</keyword>
<evidence type="ECO:0000313" key="7">
    <source>
        <dbReference type="EMBL" id="OWP00800.1"/>
    </source>
</evidence>
<feature type="binding site" evidence="4">
    <location>
        <begin position="50"/>
        <end position="55"/>
    </location>
    <ligand>
        <name>substrate</name>
    </ligand>
</feature>
<feature type="compositionally biased region" description="Basic and acidic residues" evidence="5">
    <location>
        <begin position="309"/>
        <end position="335"/>
    </location>
</feature>
<evidence type="ECO:0000256" key="6">
    <source>
        <dbReference type="SAM" id="Phobius"/>
    </source>
</evidence>
<dbReference type="OrthoDB" id="2017317at2759"/>
<dbReference type="PANTHER" id="PTHR12935">
    <property type="entry name" value="GAMMA-GLUTAMYLCYCLOTRANSFERASE"/>
    <property type="match status" value="1"/>
</dbReference>
<dbReference type="EMBL" id="MZNU01000307">
    <property type="protein sequence ID" value="OWP00800.1"/>
    <property type="molecule type" value="Genomic_DNA"/>
</dbReference>
<reference evidence="7 8" key="1">
    <citation type="submission" date="2017-04" db="EMBL/GenBank/DDBJ databases">
        <title>Draft genome sequence of Marssonina coronaria NL1: causal agent of apple blotch.</title>
        <authorList>
            <person name="Cheng Q."/>
        </authorList>
    </citation>
    <scope>NUCLEOTIDE SEQUENCE [LARGE SCALE GENOMIC DNA]</scope>
    <source>
        <strain evidence="7 8">NL1</strain>
    </source>
</reference>
<dbReference type="AlphaFoldDB" id="A0A218YZK6"/>
<evidence type="ECO:0000256" key="1">
    <source>
        <dbReference type="ARBA" id="ARBA00012346"/>
    </source>
</evidence>
<evidence type="ECO:0000256" key="3">
    <source>
        <dbReference type="PIRSR" id="PIRSR617939-1"/>
    </source>
</evidence>
<feature type="active site" description="Proton acceptor" evidence="3">
    <location>
        <position position="141"/>
    </location>
</feature>
<name>A0A218YZK6_9HELO</name>
<proteinExistence type="predicted"/>
<keyword evidence="8" id="KW-1185">Reference proteome</keyword>
<evidence type="ECO:0000256" key="5">
    <source>
        <dbReference type="SAM" id="MobiDB-lite"/>
    </source>
</evidence>
<protein>
    <recommendedName>
        <fullName evidence="1">gamma-glutamylcyclotransferase</fullName>
        <ecNumber evidence="1">4.3.2.9</ecNumber>
    </recommendedName>
</protein>
<accession>A0A218YZK6</accession>
<dbReference type="EC" id="4.3.2.9" evidence="1"/>
<organism evidence="7 8">
    <name type="scientific">Diplocarpon coronariae</name>
    <dbReference type="NCBI Taxonomy" id="2795749"/>
    <lineage>
        <taxon>Eukaryota</taxon>
        <taxon>Fungi</taxon>
        <taxon>Dikarya</taxon>
        <taxon>Ascomycota</taxon>
        <taxon>Pezizomycotina</taxon>
        <taxon>Leotiomycetes</taxon>
        <taxon>Helotiales</taxon>
        <taxon>Drepanopezizaceae</taxon>
        <taxon>Diplocarpon</taxon>
    </lineage>
</organism>
<keyword evidence="6" id="KW-0812">Transmembrane</keyword>
<dbReference type="Proteomes" id="UP000242519">
    <property type="component" value="Unassembled WGS sequence"/>
</dbReference>
<dbReference type="GO" id="GO:0003839">
    <property type="term" value="F:gamma-glutamylcyclotransferase activity"/>
    <property type="evidence" value="ECO:0007669"/>
    <property type="project" value="UniProtKB-EC"/>
</dbReference>
<feature type="binding site" evidence="4">
    <location>
        <position position="211"/>
    </location>
    <ligand>
        <name>substrate</name>
    </ligand>
</feature>
<comment type="caution">
    <text evidence="7">The sequence shown here is derived from an EMBL/GenBank/DDBJ whole genome shotgun (WGS) entry which is preliminary data.</text>
</comment>
<keyword evidence="2" id="KW-0456">Lyase</keyword>
<evidence type="ECO:0000256" key="4">
    <source>
        <dbReference type="PIRSR" id="PIRSR617939-2"/>
    </source>
</evidence>
<evidence type="ECO:0000256" key="2">
    <source>
        <dbReference type="ARBA" id="ARBA00023239"/>
    </source>
</evidence>
<dbReference type="Gene3D" id="3.10.490.10">
    <property type="entry name" value="Gamma-glutamyl cyclotransferase-like"/>
    <property type="match status" value="1"/>
</dbReference>
<feature type="region of interest" description="Disordered" evidence="5">
    <location>
        <begin position="309"/>
        <end position="341"/>
    </location>
</feature>
<feature type="transmembrane region" description="Helical" evidence="6">
    <location>
        <begin position="247"/>
        <end position="266"/>
    </location>
</feature>